<dbReference type="EMBL" id="JAEKJA010000041">
    <property type="protein sequence ID" value="MBJ3778804.1"/>
    <property type="molecule type" value="Genomic_DNA"/>
</dbReference>
<name>A0A934ILI3_9HYPH</name>
<evidence type="ECO:0000313" key="2">
    <source>
        <dbReference type="Proteomes" id="UP000609531"/>
    </source>
</evidence>
<sequence length="51" mass="5786">ARFNPDLKVVYQRLISAGKPHKVALTALMRKLLILANALLRDGRLWTEKAD</sequence>
<accession>A0A934ILI3</accession>
<reference evidence="1" key="1">
    <citation type="submission" date="2020-12" db="EMBL/GenBank/DDBJ databases">
        <title>Bacterial taxonomy.</title>
        <authorList>
            <person name="Pan X."/>
        </authorList>
    </citation>
    <scope>NUCLEOTIDE SEQUENCE</scope>
    <source>
        <strain evidence="1">B2012</strain>
    </source>
</reference>
<organism evidence="1 2">
    <name type="scientific">Acuticoccus mangrovi</name>
    <dbReference type="NCBI Taxonomy" id="2796142"/>
    <lineage>
        <taxon>Bacteria</taxon>
        <taxon>Pseudomonadati</taxon>
        <taxon>Pseudomonadota</taxon>
        <taxon>Alphaproteobacteria</taxon>
        <taxon>Hyphomicrobiales</taxon>
        <taxon>Amorphaceae</taxon>
        <taxon>Acuticoccus</taxon>
    </lineage>
</organism>
<gene>
    <name evidence="1" type="ORF">JCR33_24095</name>
</gene>
<dbReference type="AlphaFoldDB" id="A0A934ILI3"/>
<feature type="non-terminal residue" evidence="1">
    <location>
        <position position="1"/>
    </location>
</feature>
<evidence type="ECO:0000313" key="1">
    <source>
        <dbReference type="EMBL" id="MBJ3778804.1"/>
    </source>
</evidence>
<keyword evidence="2" id="KW-1185">Reference proteome</keyword>
<protein>
    <submittedName>
        <fullName evidence="1">IS110 family transposase</fullName>
    </submittedName>
</protein>
<proteinExistence type="predicted"/>
<comment type="caution">
    <text evidence="1">The sequence shown here is derived from an EMBL/GenBank/DDBJ whole genome shotgun (WGS) entry which is preliminary data.</text>
</comment>
<dbReference type="Proteomes" id="UP000609531">
    <property type="component" value="Unassembled WGS sequence"/>
</dbReference>